<accession>A0A7M1LFI3</accession>
<reference evidence="2 3" key="1">
    <citation type="submission" date="2020-10" db="EMBL/GenBank/DDBJ databases">
        <title>Campylobacter and Helicobacter PacBio genomes.</title>
        <authorList>
            <person name="Lane C."/>
        </authorList>
    </citation>
    <scope>NUCLEOTIDE SEQUENCE [LARGE SCALE GENOMIC DNA]</scope>
    <source>
        <strain evidence="2 3">2016D-0077</strain>
    </source>
</reference>
<keyword evidence="1" id="KW-1133">Transmembrane helix</keyword>
<keyword evidence="3" id="KW-1185">Reference proteome</keyword>
<evidence type="ECO:0000313" key="3">
    <source>
        <dbReference type="Proteomes" id="UP000594749"/>
    </source>
</evidence>
<dbReference type="Proteomes" id="UP000594749">
    <property type="component" value="Chromosome"/>
</dbReference>
<dbReference type="EMBL" id="CP063078">
    <property type="protein sequence ID" value="QOQ87359.1"/>
    <property type="molecule type" value="Genomic_DNA"/>
</dbReference>
<dbReference type="OrthoDB" id="5363397at2"/>
<protein>
    <submittedName>
        <fullName evidence="2">LPS export ABC transporter periplasmic protein LptC</fullName>
    </submittedName>
</protein>
<keyword evidence="1" id="KW-0472">Membrane</keyword>
<sequence>MALRIFYFGTILFAVALVFLMMQVPYTKDFFKDDIDIATMEMRDITDYQVDINGTNAIYQADSGIRYSSHDEFENFRGKMIDSDRNHSMRSNVAISKGDELIFKGKATYLSSDDINYISEEIIYNTKDKTATSKVPFFLRQNENNVTGDSLVYDLKFKQTYATGVHAWYFYED</sequence>
<keyword evidence="1" id="KW-0812">Transmembrane</keyword>
<evidence type="ECO:0000313" key="2">
    <source>
        <dbReference type="EMBL" id="QOQ87359.1"/>
    </source>
</evidence>
<dbReference type="AlphaFoldDB" id="A0A7M1LFI3"/>
<evidence type="ECO:0000256" key="1">
    <source>
        <dbReference type="SAM" id="Phobius"/>
    </source>
</evidence>
<feature type="transmembrane region" description="Helical" evidence="1">
    <location>
        <begin position="6"/>
        <end position="24"/>
    </location>
</feature>
<name>A0A7M1LFI3_9BACT</name>
<gene>
    <name evidence="2" type="ORF">IMC76_00640</name>
</gene>
<dbReference type="RefSeq" id="WP_025802922.1">
    <property type="nucleotide sequence ID" value="NZ_CP053842.1"/>
</dbReference>
<organism evidence="2 3">
    <name type="scientific">Campylobacter corcagiensis</name>
    <dbReference type="NCBI Taxonomy" id="1448857"/>
    <lineage>
        <taxon>Bacteria</taxon>
        <taxon>Pseudomonadati</taxon>
        <taxon>Campylobacterota</taxon>
        <taxon>Epsilonproteobacteria</taxon>
        <taxon>Campylobacterales</taxon>
        <taxon>Campylobacteraceae</taxon>
        <taxon>Campylobacter</taxon>
    </lineage>
</organism>
<proteinExistence type="predicted"/>